<dbReference type="AlphaFoldDB" id="A0A5B7G4A2"/>
<reference evidence="1 2" key="1">
    <citation type="submission" date="2019-05" db="EMBL/GenBank/DDBJ databases">
        <title>Another draft genome of Portunus trituberculatus and its Hox gene families provides insights of decapod evolution.</title>
        <authorList>
            <person name="Jeong J.-H."/>
            <person name="Song I."/>
            <person name="Kim S."/>
            <person name="Choi T."/>
            <person name="Kim D."/>
            <person name="Ryu S."/>
            <person name="Kim W."/>
        </authorList>
    </citation>
    <scope>NUCLEOTIDE SEQUENCE [LARGE SCALE GENOMIC DNA]</scope>
    <source>
        <tissue evidence="1">Muscle</tissue>
    </source>
</reference>
<sequence>MYVPLYIKPEDEEHSAETCFRKRRTGSLSYRISQHTQLGREGKRGWRDRRGTQRYHSDANHPSLSPASSVRECSTCSESAKCVRAACE</sequence>
<name>A0A5B7G4A2_PORTR</name>
<protein>
    <submittedName>
        <fullName evidence="1">Uncharacterized protein</fullName>
    </submittedName>
</protein>
<organism evidence="1 2">
    <name type="scientific">Portunus trituberculatus</name>
    <name type="common">Swimming crab</name>
    <name type="synonym">Neptunus trituberculatus</name>
    <dbReference type="NCBI Taxonomy" id="210409"/>
    <lineage>
        <taxon>Eukaryota</taxon>
        <taxon>Metazoa</taxon>
        <taxon>Ecdysozoa</taxon>
        <taxon>Arthropoda</taxon>
        <taxon>Crustacea</taxon>
        <taxon>Multicrustacea</taxon>
        <taxon>Malacostraca</taxon>
        <taxon>Eumalacostraca</taxon>
        <taxon>Eucarida</taxon>
        <taxon>Decapoda</taxon>
        <taxon>Pleocyemata</taxon>
        <taxon>Brachyura</taxon>
        <taxon>Eubrachyura</taxon>
        <taxon>Portunoidea</taxon>
        <taxon>Portunidae</taxon>
        <taxon>Portuninae</taxon>
        <taxon>Portunus</taxon>
    </lineage>
</organism>
<keyword evidence="2" id="KW-1185">Reference proteome</keyword>
<dbReference type="Proteomes" id="UP000324222">
    <property type="component" value="Unassembled WGS sequence"/>
</dbReference>
<evidence type="ECO:0000313" key="2">
    <source>
        <dbReference type="Proteomes" id="UP000324222"/>
    </source>
</evidence>
<comment type="caution">
    <text evidence="1">The sequence shown here is derived from an EMBL/GenBank/DDBJ whole genome shotgun (WGS) entry which is preliminary data.</text>
</comment>
<evidence type="ECO:0000313" key="1">
    <source>
        <dbReference type="EMBL" id="MPC54691.1"/>
    </source>
</evidence>
<accession>A0A5B7G4A2</accession>
<dbReference type="EMBL" id="VSRR010012558">
    <property type="protein sequence ID" value="MPC54691.1"/>
    <property type="molecule type" value="Genomic_DNA"/>
</dbReference>
<gene>
    <name evidence="1" type="ORF">E2C01_048615</name>
</gene>
<proteinExistence type="predicted"/>